<keyword evidence="3" id="KW-1185">Reference proteome</keyword>
<name>A0AAV2M3S5_KNICA</name>
<dbReference type="Gene3D" id="3.10.100.10">
    <property type="entry name" value="Mannose-Binding Protein A, subunit A"/>
    <property type="match status" value="1"/>
</dbReference>
<dbReference type="InterPro" id="IPR001304">
    <property type="entry name" value="C-type_lectin-like"/>
</dbReference>
<dbReference type="Proteomes" id="UP001497482">
    <property type="component" value="Chromosome 6"/>
</dbReference>
<dbReference type="CDD" id="cd00037">
    <property type="entry name" value="CLECT"/>
    <property type="match status" value="1"/>
</dbReference>
<accession>A0AAV2M3S5</accession>
<organism evidence="2 3">
    <name type="scientific">Knipowitschia caucasica</name>
    <name type="common">Caucasian dwarf goby</name>
    <name type="synonym">Pomatoschistus caucasicus</name>
    <dbReference type="NCBI Taxonomy" id="637954"/>
    <lineage>
        <taxon>Eukaryota</taxon>
        <taxon>Metazoa</taxon>
        <taxon>Chordata</taxon>
        <taxon>Craniata</taxon>
        <taxon>Vertebrata</taxon>
        <taxon>Euteleostomi</taxon>
        <taxon>Actinopterygii</taxon>
        <taxon>Neopterygii</taxon>
        <taxon>Teleostei</taxon>
        <taxon>Neoteleostei</taxon>
        <taxon>Acanthomorphata</taxon>
        <taxon>Gobiaria</taxon>
        <taxon>Gobiiformes</taxon>
        <taxon>Gobioidei</taxon>
        <taxon>Gobiidae</taxon>
        <taxon>Gobiinae</taxon>
        <taxon>Knipowitschia</taxon>
    </lineage>
</organism>
<evidence type="ECO:0000259" key="1">
    <source>
        <dbReference type="PROSITE" id="PS50041"/>
    </source>
</evidence>
<evidence type="ECO:0000313" key="3">
    <source>
        <dbReference type="Proteomes" id="UP001497482"/>
    </source>
</evidence>
<proteinExistence type="predicted"/>
<protein>
    <recommendedName>
        <fullName evidence="1">C-type lectin domain-containing protein</fullName>
    </recommendedName>
</protein>
<dbReference type="Pfam" id="PF00059">
    <property type="entry name" value="Lectin_C"/>
    <property type="match status" value="1"/>
</dbReference>
<sequence length="90" mass="10330">MNGYFSHKHSSVDFVINLRTEPKQDLWIGLYKHKGSWTWINDVVVTGYRAWRIGVLPSHAAEGSAAFMVEDGTWNYTKEGHKGYVCELKL</sequence>
<dbReference type="EMBL" id="OZ035828">
    <property type="protein sequence ID" value="CAL1607995.1"/>
    <property type="molecule type" value="Genomic_DNA"/>
</dbReference>
<reference evidence="2 3" key="1">
    <citation type="submission" date="2024-04" db="EMBL/GenBank/DDBJ databases">
        <authorList>
            <person name="Waldvogel A.-M."/>
            <person name="Schoenle A."/>
        </authorList>
    </citation>
    <scope>NUCLEOTIDE SEQUENCE [LARGE SCALE GENOMIC DNA]</scope>
</reference>
<evidence type="ECO:0000313" key="2">
    <source>
        <dbReference type="EMBL" id="CAL1607995.1"/>
    </source>
</evidence>
<gene>
    <name evidence="2" type="ORF">KC01_LOCUS34993</name>
</gene>
<dbReference type="SUPFAM" id="SSF56436">
    <property type="entry name" value="C-type lectin-like"/>
    <property type="match status" value="1"/>
</dbReference>
<dbReference type="InterPro" id="IPR016186">
    <property type="entry name" value="C-type_lectin-like/link_sf"/>
</dbReference>
<feature type="domain" description="C-type lectin" evidence="1">
    <location>
        <begin position="13"/>
        <end position="75"/>
    </location>
</feature>
<dbReference type="PROSITE" id="PS50041">
    <property type="entry name" value="C_TYPE_LECTIN_2"/>
    <property type="match status" value="1"/>
</dbReference>
<dbReference type="InterPro" id="IPR016187">
    <property type="entry name" value="CTDL_fold"/>
</dbReference>
<dbReference type="AlphaFoldDB" id="A0AAV2M3S5"/>